<dbReference type="RefSeq" id="WP_123043816.1">
    <property type="nucleotide sequence ID" value="NZ_CP033433.1"/>
</dbReference>
<organism evidence="3 4">
    <name type="scientific">Cohnella candidum</name>
    <dbReference type="NCBI Taxonomy" id="2674991"/>
    <lineage>
        <taxon>Bacteria</taxon>
        <taxon>Bacillati</taxon>
        <taxon>Bacillota</taxon>
        <taxon>Bacilli</taxon>
        <taxon>Bacillales</taxon>
        <taxon>Paenibacillaceae</taxon>
        <taxon>Cohnella</taxon>
    </lineage>
</organism>
<feature type="domain" description="Cell envelope-related transcriptional attenuator" evidence="2">
    <location>
        <begin position="89"/>
        <end position="236"/>
    </location>
</feature>
<dbReference type="Proteomes" id="UP000269097">
    <property type="component" value="Chromosome"/>
</dbReference>
<dbReference type="EMBL" id="CP033433">
    <property type="protein sequence ID" value="AYQ75736.1"/>
    <property type="molecule type" value="Genomic_DNA"/>
</dbReference>
<sequence>MKMKSVWITLAVLLVGAGLGYANRGTLAAWGYDTFLSKQVEKKLEKSYVPLTGRNPATTTSVNEEVKIAENPFSVLLMGVDARGQERGRSDTLIYTVVRPNDGRVLMLSIPRDTYADIVGKDFRDKITHAYAYGGPEMALNSVEKLLDARIDHYASINFQGFVQVVDTLGGIPLPITEDIVNKGQDHEKFTIKAGQSSYDGKDALNFVRYREDAGDDVSRTERNRQFIEALIHKASSLQQWTKIPEVLGIIGDNFRTDILPSDMTDLAKRFLQTDHRIVSYTLHGEGKRMGENNLWYYVADEADLNAVKTTIAAWLNPDTPESQLTAPSTDTNAYAD</sequence>
<name>A0A3G3K5G6_9BACL</name>
<reference evidence="3 4" key="1">
    <citation type="submission" date="2018-10" db="EMBL/GenBank/DDBJ databases">
        <title>Genome Sequence of Cohnella sp.</title>
        <authorList>
            <person name="Srinivasan S."/>
            <person name="Kim M.K."/>
        </authorList>
    </citation>
    <scope>NUCLEOTIDE SEQUENCE [LARGE SCALE GENOMIC DNA]</scope>
    <source>
        <strain evidence="3 4">18JY8-7</strain>
    </source>
</reference>
<dbReference type="KEGG" id="coh:EAV92_19430"/>
<proteinExistence type="inferred from homology"/>
<dbReference type="InterPro" id="IPR050922">
    <property type="entry name" value="LytR/CpsA/Psr_CW_biosynth"/>
</dbReference>
<evidence type="ECO:0000313" key="3">
    <source>
        <dbReference type="EMBL" id="AYQ75736.1"/>
    </source>
</evidence>
<dbReference type="Gene3D" id="3.40.630.190">
    <property type="entry name" value="LCP protein"/>
    <property type="match status" value="1"/>
</dbReference>
<dbReference type="NCBIfam" id="TIGR00350">
    <property type="entry name" value="lytR_cpsA_psr"/>
    <property type="match status" value="1"/>
</dbReference>
<keyword evidence="4" id="KW-1185">Reference proteome</keyword>
<comment type="similarity">
    <text evidence="1">Belongs to the LytR/CpsA/Psr (LCP) family.</text>
</comment>
<dbReference type="PANTHER" id="PTHR33392">
    <property type="entry name" value="POLYISOPRENYL-TEICHOIC ACID--PEPTIDOGLYCAN TEICHOIC ACID TRANSFERASE TAGU"/>
    <property type="match status" value="1"/>
</dbReference>
<gene>
    <name evidence="3" type="ORF">EAV92_19430</name>
</gene>
<dbReference type="AlphaFoldDB" id="A0A3G3K5G6"/>
<dbReference type="PANTHER" id="PTHR33392:SF6">
    <property type="entry name" value="POLYISOPRENYL-TEICHOIC ACID--PEPTIDOGLYCAN TEICHOIC ACID TRANSFERASE TAGU"/>
    <property type="match status" value="1"/>
</dbReference>
<evidence type="ECO:0000313" key="4">
    <source>
        <dbReference type="Proteomes" id="UP000269097"/>
    </source>
</evidence>
<accession>A0A3G3K5G6</accession>
<evidence type="ECO:0000259" key="2">
    <source>
        <dbReference type="Pfam" id="PF03816"/>
    </source>
</evidence>
<dbReference type="Pfam" id="PF03816">
    <property type="entry name" value="LytR_cpsA_psr"/>
    <property type="match status" value="1"/>
</dbReference>
<protein>
    <submittedName>
        <fullName evidence="3">LytR family transcriptional regulator</fullName>
    </submittedName>
</protein>
<dbReference type="InterPro" id="IPR004474">
    <property type="entry name" value="LytR_CpsA_psr"/>
</dbReference>
<evidence type="ECO:0000256" key="1">
    <source>
        <dbReference type="ARBA" id="ARBA00006068"/>
    </source>
</evidence>